<accession>A0A5J4WHL2</accession>
<feature type="compositionally biased region" description="Low complexity" evidence="1">
    <location>
        <begin position="208"/>
        <end position="220"/>
    </location>
</feature>
<feature type="compositionally biased region" description="Polar residues" evidence="1">
    <location>
        <begin position="187"/>
        <end position="196"/>
    </location>
</feature>
<comment type="caution">
    <text evidence="2">The sequence shown here is derived from an EMBL/GenBank/DDBJ whole genome shotgun (WGS) entry which is preliminary data.</text>
</comment>
<evidence type="ECO:0000256" key="1">
    <source>
        <dbReference type="SAM" id="MobiDB-lite"/>
    </source>
</evidence>
<reference evidence="2 3" key="1">
    <citation type="submission" date="2019-03" db="EMBL/GenBank/DDBJ databases">
        <title>Single cell metagenomics reveals metabolic interactions within the superorganism composed of flagellate Streblomastix strix and complex community of Bacteroidetes bacteria on its surface.</title>
        <authorList>
            <person name="Treitli S.C."/>
            <person name="Kolisko M."/>
            <person name="Husnik F."/>
            <person name="Keeling P."/>
            <person name="Hampl V."/>
        </authorList>
    </citation>
    <scope>NUCLEOTIDE SEQUENCE [LARGE SCALE GENOMIC DNA]</scope>
    <source>
        <strain evidence="2">ST1C</strain>
    </source>
</reference>
<dbReference type="Proteomes" id="UP000324800">
    <property type="component" value="Unassembled WGS sequence"/>
</dbReference>
<gene>
    <name evidence="2" type="ORF">EZS28_010010</name>
</gene>
<feature type="region of interest" description="Disordered" evidence="1">
    <location>
        <begin position="187"/>
        <end position="237"/>
    </location>
</feature>
<protein>
    <submittedName>
        <fullName evidence="2">Uncharacterized protein</fullName>
    </submittedName>
</protein>
<evidence type="ECO:0000313" key="3">
    <source>
        <dbReference type="Proteomes" id="UP000324800"/>
    </source>
</evidence>
<organism evidence="2 3">
    <name type="scientific">Streblomastix strix</name>
    <dbReference type="NCBI Taxonomy" id="222440"/>
    <lineage>
        <taxon>Eukaryota</taxon>
        <taxon>Metamonada</taxon>
        <taxon>Preaxostyla</taxon>
        <taxon>Oxymonadida</taxon>
        <taxon>Streblomastigidae</taxon>
        <taxon>Streblomastix</taxon>
    </lineage>
</organism>
<name>A0A5J4WHL2_9EUKA</name>
<dbReference type="EMBL" id="SNRW01001939">
    <property type="protein sequence ID" value="KAA6394457.1"/>
    <property type="molecule type" value="Genomic_DNA"/>
</dbReference>
<sequence>MHADFRRSNSQYEVEYIMTPTSWSYTQKLDLSELRYMVQILRSDNDVMQARCIRRMIELISRGIRQGFCDEIIEVINDEELKKMLLTRIIANCKELRMIRDVLIHILDQLPLREKENQENQLFEAEQVTDLEASVNISYSESEPSQIPSEEEVKAQLEAEVALLQQAIAEGGEHLYNKKWREETANHTIQRGLQSKRSFRKSLRNRINMSNGSGNSANSSKSDEDLSYPVHAIHANE</sequence>
<proteinExistence type="predicted"/>
<evidence type="ECO:0000313" key="2">
    <source>
        <dbReference type="EMBL" id="KAA6394457.1"/>
    </source>
</evidence>
<dbReference type="AlphaFoldDB" id="A0A5J4WHL2"/>